<name>A0A6C0HL56_9ZZZZ</name>
<proteinExistence type="predicted"/>
<feature type="region of interest" description="Disordered" evidence="1">
    <location>
        <begin position="1"/>
        <end position="21"/>
    </location>
</feature>
<accession>A0A6C0HL56</accession>
<feature type="compositionally biased region" description="Polar residues" evidence="1">
    <location>
        <begin position="1"/>
        <end position="14"/>
    </location>
</feature>
<organism evidence="2">
    <name type="scientific">viral metagenome</name>
    <dbReference type="NCBI Taxonomy" id="1070528"/>
    <lineage>
        <taxon>unclassified sequences</taxon>
        <taxon>metagenomes</taxon>
        <taxon>organismal metagenomes</taxon>
    </lineage>
</organism>
<dbReference type="AlphaFoldDB" id="A0A6C0HL56"/>
<evidence type="ECO:0000313" key="2">
    <source>
        <dbReference type="EMBL" id="QHT80723.1"/>
    </source>
</evidence>
<evidence type="ECO:0000256" key="1">
    <source>
        <dbReference type="SAM" id="MobiDB-lite"/>
    </source>
</evidence>
<dbReference type="EMBL" id="MN739974">
    <property type="protein sequence ID" value="QHT80723.1"/>
    <property type="molecule type" value="Genomic_DNA"/>
</dbReference>
<protein>
    <submittedName>
        <fullName evidence="2">Uncharacterized protein</fullName>
    </submittedName>
</protein>
<sequence length="186" mass="20573">MEQSNPFTRNTSPNLFEHPSMGSSYHNARAASLGSVKDLFPVADSRYPAFAATVNDGRLVTDYRPQCSKNVPVGEQFYTKKWMIGHAEELMEEARKRQVERTGAALPMSNTVPPPAAVVHSTPFYSEVQPTNWKGGIGVERADSKAPALFGTFQYETTISEMQANRKNIGVTVREEGGRNSKRGTF</sequence>
<reference evidence="2" key="1">
    <citation type="journal article" date="2020" name="Nature">
        <title>Giant virus diversity and host interactions through global metagenomics.</title>
        <authorList>
            <person name="Schulz F."/>
            <person name="Roux S."/>
            <person name="Paez-Espino D."/>
            <person name="Jungbluth S."/>
            <person name="Walsh D.A."/>
            <person name="Denef V.J."/>
            <person name="McMahon K.D."/>
            <person name="Konstantinidis K.T."/>
            <person name="Eloe-Fadrosh E.A."/>
            <person name="Kyrpides N.C."/>
            <person name="Woyke T."/>
        </authorList>
    </citation>
    <scope>NUCLEOTIDE SEQUENCE</scope>
    <source>
        <strain evidence="2">GVMAG-M-3300023184-121</strain>
    </source>
</reference>